<dbReference type="EMBL" id="NEVH01005892">
    <property type="protein sequence ID" value="PNF38239.1"/>
    <property type="molecule type" value="Genomic_DNA"/>
</dbReference>
<evidence type="ECO:0000256" key="1">
    <source>
        <dbReference type="ARBA" id="ARBA00008315"/>
    </source>
</evidence>
<dbReference type="OrthoDB" id="2163395at2759"/>
<comment type="similarity">
    <text evidence="1">Belongs to the CFAP97 family.</text>
</comment>
<dbReference type="Pfam" id="PF13879">
    <property type="entry name" value="Hmw_CFAP97"/>
    <property type="match status" value="1"/>
</dbReference>
<protein>
    <recommendedName>
        <fullName evidence="4">Histone-lysine N-methyltransferase SETMAR</fullName>
    </recommendedName>
</protein>
<dbReference type="InterPro" id="IPR052709">
    <property type="entry name" value="Transposase-MT_Hybrid"/>
</dbReference>
<dbReference type="PANTHER" id="PTHR46060">
    <property type="entry name" value="MARINER MOS1 TRANSPOSASE-LIKE PROTEIN"/>
    <property type="match status" value="1"/>
</dbReference>
<accession>A0A2J7RBM8</accession>
<dbReference type="InterPro" id="IPR036397">
    <property type="entry name" value="RNaseH_sf"/>
</dbReference>
<dbReference type="AlphaFoldDB" id="A0A2J7RBM8"/>
<evidence type="ECO:0008006" key="4">
    <source>
        <dbReference type="Google" id="ProtNLM"/>
    </source>
</evidence>
<dbReference type="Gene3D" id="3.30.420.10">
    <property type="entry name" value="Ribonuclease H-like superfamily/Ribonuclease H"/>
    <property type="match status" value="1"/>
</dbReference>
<dbReference type="InterPro" id="IPR029488">
    <property type="entry name" value="Hmw/CFAP97"/>
</dbReference>
<evidence type="ECO:0000313" key="3">
    <source>
        <dbReference type="Proteomes" id="UP000235965"/>
    </source>
</evidence>
<proteinExistence type="inferred from homology"/>
<organism evidence="2 3">
    <name type="scientific">Cryptotermes secundus</name>
    <dbReference type="NCBI Taxonomy" id="105785"/>
    <lineage>
        <taxon>Eukaryota</taxon>
        <taxon>Metazoa</taxon>
        <taxon>Ecdysozoa</taxon>
        <taxon>Arthropoda</taxon>
        <taxon>Hexapoda</taxon>
        <taxon>Insecta</taxon>
        <taxon>Pterygota</taxon>
        <taxon>Neoptera</taxon>
        <taxon>Polyneoptera</taxon>
        <taxon>Dictyoptera</taxon>
        <taxon>Blattodea</taxon>
        <taxon>Blattoidea</taxon>
        <taxon>Termitoidae</taxon>
        <taxon>Kalotermitidae</taxon>
        <taxon>Cryptotermitinae</taxon>
        <taxon>Cryptotermes</taxon>
    </lineage>
</organism>
<dbReference type="Proteomes" id="UP000235965">
    <property type="component" value="Unassembled WGS sequence"/>
</dbReference>
<sequence>MLTRREKLLTLPWQQRRYDHHRHKVQSALPAIDVGPPSTRGHVCCKLKKQQNEQERITQIELNNCRLLQRMGTIMKTNRLDNHWVNPPPREGREHVENEPHDCWLQTSVTKPNIDRADALIRENRCITIKELGAMLSISVGSVEDIMKYQLHYCKVNGRWVPQTLMDVNKMVCMQVASHLLQQFEDEGDAFLKSIVTTNETLVHYFIPESQQSSRGKQVAFFQHNARPHMAKTMETLRKLKWNLLTHPPYSPDLAPSDFYLLGRLISDLQGMRFVDDAVIQTVQEWIHCQPQAFCEKSIRMLSEHWKKCVDSGGEYVED</sequence>
<reference evidence="2 3" key="1">
    <citation type="submission" date="2017-12" db="EMBL/GenBank/DDBJ databases">
        <title>Hemimetabolous genomes reveal molecular basis of termite eusociality.</title>
        <authorList>
            <person name="Harrison M.C."/>
            <person name="Jongepier E."/>
            <person name="Robertson H.M."/>
            <person name="Arning N."/>
            <person name="Bitard-Feildel T."/>
            <person name="Chao H."/>
            <person name="Childers C.P."/>
            <person name="Dinh H."/>
            <person name="Doddapaneni H."/>
            <person name="Dugan S."/>
            <person name="Gowin J."/>
            <person name="Greiner C."/>
            <person name="Han Y."/>
            <person name="Hu H."/>
            <person name="Hughes D.S.T."/>
            <person name="Huylmans A.-K."/>
            <person name="Kemena C."/>
            <person name="Kremer L.P.M."/>
            <person name="Lee S.L."/>
            <person name="Lopez-Ezquerra A."/>
            <person name="Mallet L."/>
            <person name="Monroy-Kuhn J.M."/>
            <person name="Moser A."/>
            <person name="Murali S.C."/>
            <person name="Muzny D.M."/>
            <person name="Otani S."/>
            <person name="Piulachs M.-D."/>
            <person name="Poelchau M."/>
            <person name="Qu J."/>
            <person name="Schaub F."/>
            <person name="Wada-Katsumata A."/>
            <person name="Worley K.C."/>
            <person name="Xie Q."/>
            <person name="Ylla G."/>
            <person name="Poulsen M."/>
            <person name="Gibbs R.A."/>
            <person name="Schal C."/>
            <person name="Richards S."/>
            <person name="Belles X."/>
            <person name="Korb J."/>
            <person name="Bornberg-Bauer E."/>
        </authorList>
    </citation>
    <scope>NUCLEOTIDE SEQUENCE [LARGE SCALE GENOMIC DNA]</scope>
    <source>
        <tissue evidence="2">Whole body</tissue>
    </source>
</reference>
<keyword evidence="3" id="KW-1185">Reference proteome</keyword>
<dbReference type="GO" id="GO:0003676">
    <property type="term" value="F:nucleic acid binding"/>
    <property type="evidence" value="ECO:0007669"/>
    <property type="project" value="InterPro"/>
</dbReference>
<dbReference type="InParanoid" id="A0A2J7RBM8"/>
<dbReference type="PANTHER" id="PTHR46060:SF1">
    <property type="entry name" value="MARINER MOS1 TRANSPOSASE-LIKE PROTEIN"/>
    <property type="match status" value="1"/>
</dbReference>
<evidence type="ECO:0000313" key="2">
    <source>
        <dbReference type="EMBL" id="PNF38239.1"/>
    </source>
</evidence>
<name>A0A2J7RBM8_9NEOP</name>
<comment type="caution">
    <text evidence="2">The sequence shown here is derived from an EMBL/GenBank/DDBJ whole genome shotgun (WGS) entry which is preliminary data.</text>
</comment>
<gene>
    <name evidence="2" type="ORF">B7P43_G11813</name>
</gene>